<organism evidence="8 9">
    <name type="scientific">Bowmanella yangjiangensis</name>
    <dbReference type="NCBI Taxonomy" id="2811230"/>
    <lineage>
        <taxon>Bacteria</taxon>
        <taxon>Pseudomonadati</taxon>
        <taxon>Pseudomonadota</taxon>
        <taxon>Gammaproteobacteria</taxon>
        <taxon>Alteromonadales</taxon>
        <taxon>Alteromonadaceae</taxon>
        <taxon>Bowmanella</taxon>
    </lineage>
</organism>
<dbReference type="RefSeq" id="WP_206592605.1">
    <property type="nucleotide sequence ID" value="NZ_JAFKCS010000002.1"/>
</dbReference>
<comment type="similarity">
    <text evidence="3">Belongs to the methyl-accepting chemotaxis (MCP) protein family.</text>
</comment>
<dbReference type="InterPro" id="IPR004090">
    <property type="entry name" value="Chemotax_Me-accpt_rcpt"/>
</dbReference>
<protein>
    <submittedName>
        <fullName evidence="8">HAMP domain-containing protein</fullName>
    </submittedName>
</protein>
<dbReference type="SMART" id="SM00283">
    <property type="entry name" value="MA"/>
    <property type="match status" value="1"/>
</dbReference>
<evidence type="ECO:0000256" key="3">
    <source>
        <dbReference type="ARBA" id="ARBA00029447"/>
    </source>
</evidence>
<keyword evidence="5" id="KW-0472">Membrane</keyword>
<dbReference type="CDD" id="cd11386">
    <property type="entry name" value="MCP_signal"/>
    <property type="match status" value="1"/>
</dbReference>
<dbReference type="Gene3D" id="1.10.287.950">
    <property type="entry name" value="Methyl-accepting chemotaxis protein"/>
    <property type="match status" value="1"/>
</dbReference>
<evidence type="ECO:0000313" key="9">
    <source>
        <dbReference type="Proteomes" id="UP000663992"/>
    </source>
</evidence>
<dbReference type="PRINTS" id="PR00260">
    <property type="entry name" value="CHEMTRNSDUCR"/>
</dbReference>
<dbReference type="PROSITE" id="PS50111">
    <property type="entry name" value="CHEMOTAXIS_TRANSDUC_2"/>
    <property type="match status" value="1"/>
</dbReference>
<comment type="subcellular location">
    <subcellularLocation>
        <location evidence="1">Membrane</location>
    </subcellularLocation>
</comment>
<dbReference type="EMBL" id="JAFKCS010000002">
    <property type="protein sequence ID" value="MBN7818773.1"/>
    <property type="molecule type" value="Genomic_DNA"/>
</dbReference>
<keyword evidence="5" id="KW-0812">Transmembrane</keyword>
<dbReference type="Pfam" id="PF00015">
    <property type="entry name" value="MCPsignal"/>
    <property type="match status" value="1"/>
</dbReference>
<evidence type="ECO:0000256" key="5">
    <source>
        <dbReference type="SAM" id="Phobius"/>
    </source>
</evidence>
<evidence type="ECO:0000259" key="6">
    <source>
        <dbReference type="PROSITE" id="PS50111"/>
    </source>
</evidence>
<evidence type="ECO:0000256" key="1">
    <source>
        <dbReference type="ARBA" id="ARBA00004370"/>
    </source>
</evidence>
<dbReference type="CDD" id="cd06225">
    <property type="entry name" value="HAMP"/>
    <property type="match status" value="1"/>
</dbReference>
<dbReference type="SMART" id="SM00304">
    <property type="entry name" value="HAMP"/>
    <property type="match status" value="1"/>
</dbReference>
<proteinExistence type="inferred from homology"/>
<dbReference type="SUPFAM" id="SSF58104">
    <property type="entry name" value="Methyl-accepting chemotaxis protein (MCP) signaling domain"/>
    <property type="match status" value="1"/>
</dbReference>
<keyword evidence="5" id="KW-1133">Transmembrane helix</keyword>
<dbReference type="Pfam" id="PF00672">
    <property type="entry name" value="HAMP"/>
    <property type="match status" value="1"/>
</dbReference>
<dbReference type="PANTHER" id="PTHR32089:SF120">
    <property type="entry name" value="METHYL-ACCEPTING CHEMOTAXIS PROTEIN TLPQ"/>
    <property type="match status" value="1"/>
</dbReference>
<dbReference type="PANTHER" id="PTHR32089">
    <property type="entry name" value="METHYL-ACCEPTING CHEMOTAXIS PROTEIN MCPB"/>
    <property type="match status" value="1"/>
</dbReference>
<evidence type="ECO:0000313" key="8">
    <source>
        <dbReference type="EMBL" id="MBN7818773.1"/>
    </source>
</evidence>
<evidence type="ECO:0000256" key="2">
    <source>
        <dbReference type="ARBA" id="ARBA00023224"/>
    </source>
</evidence>
<evidence type="ECO:0000259" key="7">
    <source>
        <dbReference type="PROSITE" id="PS50885"/>
    </source>
</evidence>
<sequence length="547" mass="59831">MLPAQLKKLRSKIIGLLGFGILLVGLLAEYGISLLASEIERYDQLIQQEVRATNLADKINLNFKRQVQEWKNVLLRGEDQAKRDKYWSSFQTYHKQIQQDVDAYLALPVDNNLKQTMQDFKHTHQQLLKSYQNGFQLYQQAGFNHIAGDKAVAGIDREPTAQLEQLSEQLHNYIITRSKETSEASQSAKQISALGLLIAIVVVTSLTAWFMNAKVVKPLTTLINHLRDVSTGKLDKQVLVYSEDEIGQMSKAIEILRQNTLNICEGLDSTQKDLDKVCYSLVDSANAISQGVMEQNHGTNSVQISVQGMVDTGQTIAADAHKAADSARQANQAADDSIQAMQHTIEAITASSNQIQDTADVITKLDEDARKIGSVLDVIQDIAEQTNLLALNAAIEAARAGEQGRGFAVVADEVRTLAARTQKSTEEIQQMIANVQRGANSAVSAIQQGQERTSQSVDKVHAANSQLQDVTSVVNLIAQLNDQIVQSAGQQAVISERALANLSELLDIAKLNGVHADSCAEDNKTLLEVKNRMAVVIAKLSNQAASS</sequence>
<reference evidence="8 9" key="1">
    <citation type="submission" date="2021-03" db="EMBL/GenBank/DDBJ databases">
        <title>novel species isolated from a fishpond in China.</title>
        <authorList>
            <person name="Lu H."/>
            <person name="Cai Z."/>
        </authorList>
    </citation>
    <scope>NUCLEOTIDE SEQUENCE [LARGE SCALE GENOMIC DNA]</scope>
    <source>
        <strain evidence="8 9">Y57</strain>
    </source>
</reference>
<dbReference type="InterPro" id="IPR004089">
    <property type="entry name" value="MCPsignal_dom"/>
</dbReference>
<accession>A0ABS3CNU2</accession>
<dbReference type="PROSITE" id="PS50885">
    <property type="entry name" value="HAMP"/>
    <property type="match status" value="1"/>
</dbReference>
<feature type="domain" description="Methyl-accepting transducer" evidence="6">
    <location>
        <begin position="270"/>
        <end position="506"/>
    </location>
</feature>
<keyword evidence="2 4" id="KW-0807">Transducer</keyword>
<comment type="caution">
    <text evidence="8">The sequence shown here is derived from an EMBL/GenBank/DDBJ whole genome shotgun (WGS) entry which is preliminary data.</text>
</comment>
<name>A0ABS3CNU2_9ALTE</name>
<evidence type="ECO:0000256" key="4">
    <source>
        <dbReference type="PROSITE-ProRule" id="PRU00284"/>
    </source>
</evidence>
<dbReference type="Proteomes" id="UP000663992">
    <property type="component" value="Unassembled WGS sequence"/>
</dbReference>
<feature type="domain" description="HAMP" evidence="7">
    <location>
        <begin position="213"/>
        <end position="265"/>
    </location>
</feature>
<dbReference type="InterPro" id="IPR003660">
    <property type="entry name" value="HAMP_dom"/>
</dbReference>
<feature type="transmembrane region" description="Helical" evidence="5">
    <location>
        <begin position="191"/>
        <end position="211"/>
    </location>
</feature>
<gene>
    <name evidence="8" type="ORF">J0A65_02795</name>
</gene>
<keyword evidence="9" id="KW-1185">Reference proteome</keyword>